<reference evidence="4 5" key="1">
    <citation type="journal article" date="2020" name="Nat. Food">
        <title>A phased Vanilla planifolia genome enables genetic improvement of flavour and production.</title>
        <authorList>
            <person name="Hasing T."/>
            <person name="Tang H."/>
            <person name="Brym M."/>
            <person name="Khazi F."/>
            <person name="Huang T."/>
            <person name="Chambers A.H."/>
        </authorList>
    </citation>
    <scope>NUCLEOTIDE SEQUENCE [LARGE SCALE GENOMIC DNA]</scope>
    <source>
        <tissue evidence="3">Leaf</tissue>
    </source>
</reference>
<sequence>MDPMAAMMKRRRCVGPDDGSVAMITFSSGRDLARDNPREWRETVDQKEEGTGNCLNDKVTGEGVGGSGGTSSKQSSLHPKSTLVQEHKATGNMSWRLKTVKRKGQAAS</sequence>
<evidence type="ECO:0000313" key="3">
    <source>
        <dbReference type="EMBL" id="KAG0446505.1"/>
    </source>
</evidence>
<dbReference type="EMBL" id="JADCNM010000574">
    <property type="protein sequence ID" value="KAG0446498.1"/>
    <property type="molecule type" value="Genomic_DNA"/>
</dbReference>
<dbReference type="Proteomes" id="UP000636800">
    <property type="component" value="Unassembled WGS sequence"/>
</dbReference>
<evidence type="ECO:0000313" key="2">
    <source>
        <dbReference type="EMBL" id="KAG0446498.1"/>
    </source>
</evidence>
<keyword evidence="4" id="KW-1185">Reference proteome</keyword>
<feature type="compositionally biased region" description="Basic and acidic residues" evidence="1">
    <location>
        <begin position="33"/>
        <end position="50"/>
    </location>
</feature>
<evidence type="ECO:0000256" key="1">
    <source>
        <dbReference type="SAM" id="MobiDB-lite"/>
    </source>
</evidence>
<feature type="compositionally biased region" description="Basic residues" evidence="1">
    <location>
        <begin position="98"/>
        <end position="108"/>
    </location>
</feature>
<evidence type="ECO:0000313" key="5">
    <source>
        <dbReference type="Proteomes" id="UP000639772"/>
    </source>
</evidence>
<accession>A0A835P613</accession>
<gene>
    <name evidence="3" type="ORF">HPP92_028794</name>
    <name evidence="2" type="ORF">HPP92_028805</name>
</gene>
<proteinExistence type="predicted"/>
<organism evidence="3 4">
    <name type="scientific">Vanilla planifolia</name>
    <name type="common">Vanilla</name>
    <dbReference type="NCBI Taxonomy" id="51239"/>
    <lineage>
        <taxon>Eukaryota</taxon>
        <taxon>Viridiplantae</taxon>
        <taxon>Streptophyta</taxon>
        <taxon>Embryophyta</taxon>
        <taxon>Tracheophyta</taxon>
        <taxon>Spermatophyta</taxon>
        <taxon>Magnoliopsida</taxon>
        <taxon>Liliopsida</taxon>
        <taxon>Asparagales</taxon>
        <taxon>Orchidaceae</taxon>
        <taxon>Vanilloideae</taxon>
        <taxon>Vanilleae</taxon>
        <taxon>Vanilla</taxon>
    </lineage>
</organism>
<protein>
    <submittedName>
        <fullName evidence="3">Uncharacterized protein</fullName>
    </submittedName>
</protein>
<comment type="caution">
    <text evidence="3">The sequence shown here is derived from an EMBL/GenBank/DDBJ whole genome shotgun (WGS) entry which is preliminary data.</text>
</comment>
<name>A0A835P613_VANPL</name>
<feature type="region of interest" description="Disordered" evidence="1">
    <location>
        <begin position="33"/>
        <end position="108"/>
    </location>
</feature>
<evidence type="ECO:0000313" key="4">
    <source>
        <dbReference type="Proteomes" id="UP000636800"/>
    </source>
</evidence>
<dbReference type="Proteomes" id="UP000639772">
    <property type="component" value="Unassembled WGS sequence"/>
</dbReference>
<dbReference type="EMBL" id="JADCNL010000573">
    <property type="protein sequence ID" value="KAG0446505.1"/>
    <property type="molecule type" value="Genomic_DNA"/>
</dbReference>
<dbReference type="AlphaFoldDB" id="A0A835P613"/>